<name>A0A485L087_9STRA</name>
<accession>A0A485L087</accession>
<proteinExistence type="predicted"/>
<dbReference type="InterPro" id="IPR027244">
    <property type="entry name" value="IML1"/>
</dbReference>
<keyword evidence="5" id="KW-1185">Reference proteome</keyword>
<dbReference type="OrthoDB" id="39497at2759"/>
<dbReference type="EMBL" id="CAADRA010005555">
    <property type="protein sequence ID" value="VFT91105.1"/>
    <property type="molecule type" value="Genomic_DNA"/>
</dbReference>
<evidence type="ECO:0000313" key="4">
    <source>
        <dbReference type="EMBL" id="VFT91105.1"/>
    </source>
</evidence>
<dbReference type="Pfam" id="PF12257">
    <property type="entry name" value="IML1"/>
    <property type="match status" value="1"/>
</dbReference>
<dbReference type="Proteomes" id="UP000332933">
    <property type="component" value="Unassembled WGS sequence"/>
</dbReference>
<evidence type="ECO:0000313" key="5">
    <source>
        <dbReference type="Proteomes" id="UP000332933"/>
    </source>
</evidence>
<dbReference type="GO" id="GO:1990130">
    <property type="term" value="C:GATOR1 complex"/>
    <property type="evidence" value="ECO:0007669"/>
    <property type="project" value="TreeGrafter"/>
</dbReference>
<dbReference type="GO" id="GO:1904262">
    <property type="term" value="P:negative regulation of TORC1 signaling"/>
    <property type="evidence" value="ECO:0007669"/>
    <property type="project" value="TreeGrafter"/>
</dbReference>
<dbReference type="PANTHER" id="PTHR13179:SF8">
    <property type="entry name" value="GATOR COMPLEX PROTEIN DEPDC5"/>
    <property type="match status" value="1"/>
</dbReference>
<evidence type="ECO:0000259" key="2">
    <source>
        <dbReference type="Pfam" id="PF12257"/>
    </source>
</evidence>
<dbReference type="GO" id="GO:0005096">
    <property type="term" value="F:GTPase activator activity"/>
    <property type="evidence" value="ECO:0007669"/>
    <property type="project" value="InterPro"/>
</dbReference>
<feature type="region of interest" description="Disordered" evidence="1">
    <location>
        <begin position="1"/>
        <end position="22"/>
    </location>
</feature>
<dbReference type="PANTHER" id="PTHR13179">
    <property type="entry name" value="DEP DOMAIN CONTAINING PROTEIN 5"/>
    <property type="match status" value="1"/>
</dbReference>
<feature type="domain" description="Vacuolar membrane-associated protein Iml1 N-terminal" evidence="2">
    <location>
        <begin position="149"/>
        <end position="440"/>
    </location>
</feature>
<reference evidence="3" key="2">
    <citation type="submission" date="2019-06" db="EMBL/GenBank/DDBJ databases">
        <title>Genomics analysis of Aphanomyces spp. identifies a new class of oomycete effector associated with host adaptation.</title>
        <authorList>
            <person name="Gaulin E."/>
        </authorList>
    </citation>
    <scope>NUCLEOTIDE SEQUENCE</scope>
    <source>
        <strain evidence="3">CBS 578.67</strain>
    </source>
</reference>
<gene>
    <name evidence="4" type="primary">Aste57867_14280</name>
    <name evidence="3" type="ORF">As57867_014228</name>
    <name evidence="4" type="ORF">ASTE57867_14280</name>
</gene>
<feature type="compositionally biased region" description="Low complexity" evidence="1">
    <location>
        <begin position="9"/>
        <end position="21"/>
    </location>
</feature>
<dbReference type="AlphaFoldDB" id="A0A485L087"/>
<organism evidence="4 5">
    <name type="scientific">Aphanomyces stellatus</name>
    <dbReference type="NCBI Taxonomy" id="120398"/>
    <lineage>
        <taxon>Eukaryota</taxon>
        <taxon>Sar</taxon>
        <taxon>Stramenopiles</taxon>
        <taxon>Oomycota</taxon>
        <taxon>Saprolegniomycetes</taxon>
        <taxon>Saprolegniales</taxon>
        <taxon>Verrucalvaceae</taxon>
        <taxon>Aphanomyces</taxon>
    </lineage>
</organism>
<evidence type="ECO:0000313" key="3">
    <source>
        <dbReference type="EMBL" id="KAF0694879.1"/>
    </source>
</evidence>
<dbReference type="InterPro" id="IPR048255">
    <property type="entry name" value="IML1_N"/>
</dbReference>
<dbReference type="GO" id="GO:0010508">
    <property type="term" value="P:positive regulation of autophagy"/>
    <property type="evidence" value="ECO:0007669"/>
    <property type="project" value="TreeGrafter"/>
</dbReference>
<reference evidence="4 5" key="1">
    <citation type="submission" date="2019-03" db="EMBL/GenBank/DDBJ databases">
        <authorList>
            <person name="Gaulin E."/>
            <person name="Dumas B."/>
        </authorList>
    </citation>
    <scope>NUCLEOTIDE SEQUENCE [LARGE SCALE GENOMIC DNA]</scope>
    <source>
        <strain evidence="4">CBS 568.67</strain>
    </source>
</reference>
<protein>
    <submittedName>
        <fullName evidence="4">Aste57867_14280 protein</fullName>
    </submittedName>
</protein>
<evidence type="ECO:0000256" key="1">
    <source>
        <dbReference type="SAM" id="MobiDB-lite"/>
    </source>
</evidence>
<sequence length="1236" mass="138986">MNRRRWTRPTKTVATTPSTPTAKDMTSTAMMAATRKTKDRGIFKLHVHGLEFQGGEELVLNHDAIKQELAFPDGDAHVMEIYTPNDPEDSRHHLLVDLPTPDELKAKKPVKGKMQLSLLKDTAAQFGLQVLQDVVVRFVEKQAVEVDFVEVSLKDQFLSRRDLWYLQHALVGKALYVGKMVRLHGARLHVMELVHENENVVTGVVTARTRFVFRSKSSRVFWLVQISPELWDMGNNGDLYADELIRMVKTLFDRWQSDYVSHGLTIILFARNFYDELPPIHTPYHSNAICKDEDDDLWYEDFYKAISYGEDGAAVDMASMLVTLKAEVNAFPHLCGWDIDVTDDNLPRLRCKGRRGHPSSAANGNVLESINLILNIYEKHYLDRDLNRSGQNLVLFTAGNGVFRVNRLLSDMTEQRMMDHGIGFDCISLSSPPLEPVPRFFLKGSAAPSLATLTRASSLKKPPPPPFPSALCPSPSLFADDAPSSSLHDPTQFTPVWFSVRFSQHSGQNSAGGSTGFTPLPLCRLFGPPVGTPSYPLAFLLTQFEWHNQSLHRVVTGGGGLAPPPPATPHPSDLELHLHRLKPHVFADDYDDDVFSMRVFVEKSPLVQCGTPPMPALLPPKRRMKSFALSPELKAGGGLRSPMHHLALPPQARSFPSPSSPRHLVPSPNRPTLMGHGMLGNGGILTHHARQNSNNLNNYAPSSHSNKRRWSQVYRYEPLGYELDFKSLCTPALLPLTTDYIPLPHDLKHNFEESFYTVLLPDHNEGSSMFTNHVELVQEMVAQRFSQDFQLIEEQTSDDLTMYKLSMGHRIHEITYVESRQEIVVKKFQQIQGLSNSLDLFGSPKVGMNTTPPRVAYHYSLWSPLTSSFLAAKQDFRYAHKGEYGWNYLDNLICGHNDDMLDNIKYKRGLYCVLPPPTTVCLDVAERQKVVDDYIDKFNRLLEFIRAKAKGMEDNAPFDVKLVADLKSSAGGRRVRKRNVKIPLSAPDAPLQQQWLNVNYDDEMLPVQVFHLEIQWLVCRSSLVDDFITGLTRRAKQSNLDVIPMPENCGASTMDVHPLICPVFFPLKSPMEFAFIERKLLSDLHFCLEGIHPIPNDLLTYQYMGATGGGAATSQLGNGAMPPTGKVRPTRKTTVERTYRQFIHRSLSCFVRLTDGGVIWISSRRMHSPEMQILFCHLQHAMHTLALLDELKKCRAFQVGMAKQPVSSVDPTSVVEPSMSSDMPPVSDFSLLAPAV</sequence>
<dbReference type="EMBL" id="VJMH01005534">
    <property type="protein sequence ID" value="KAF0694879.1"/>
    <property type="molecule type" value="Genomic_DNA"/>
</dbReference>